<accession>A0A1I3RK39</accession>
<feature type="domain" description="Peptidoglycan binding-like" evidence="2">
    <location>
        <begin position="175"/>
        <end position="213"/>
    </location>
</feature>
<feature type="chain" id="PRO_5011510065" evidence="1">
    <location>
        <begin position="22"/>
        <end position="213"/>
    </location>
</feature>
<dbReference type="GeneID" id="96298873"/>
<sequence length="213" mass="22889">MKKLTALLLLALATACSGQQAAPQAQQPLPASDAEVKFARCMRDNGIGDYPDTIGSEGYPIKDAVAFDKAQQTCAKWKEAGGTAKKVDAAPSPPQATAEIVRGDLTDTVSLSGKIIFSGERVVRGQTTGTVTAVAASGRPLRQGQVLYRVDRKPVVLMYGRLPLYRPLRQGVKDGPDVRQLETALRALGHGEDVTVDDRFSWATARAVRAWQK</sequence>
<evidence type="ECO:0000259" key="2">
    <source>
        <dbReference type="Pfam" id="PF01471"/>
    </source>
</evidence>
<dbReference type="PROSITE" id="PS51257">
    <property type="entry name" value="PROKAR_LIPOPROTEIN"/>
    <property type="match status" value="1"/>
</dbReference>
<protein>
    <submittedName>
        <fullName evidence="3">Putative peptidoglycan binding domain-containing protein</fullName>
    </submittedName>
</protein>
<name>A0A1I3RK39_9ACTN</name>
<keyword evidence="1" id="KW-0732">Signal</keyword>
<dbReference type="Proteomes" id="UP000199111">
    <property type="component" value="Unassembled WGS sequence"/>
</dbReference>
<dbReference type="InterPro" id="IPR036366">
    <property type="entry name" value="PGBDSf"/>
</dbReference>
<keyword evidence="4" id="KW-1185">Reference proteome</keyword>
<feature type="signal peptide" evidence="1">
    <location>
        <begin position="1"/>
        <end position="21"/>
    </location>
</feature>
<reference evidence="4" key="1">
    <citation type="submission" date="2016-10" db="EMBL/GenBank/DDBJ databases">
        <authorList>
            <person name="Varghese N."/>
            <person name="Submissions S."/>
        </authorList>
    </citation>
    <scope>NUCLEOTIDE SEQUENCE [LARGE SCALE GENOMIC DNA]</scope>
    <source>
        <strain evidence="4">CGMCC 4.2126</strain>
    </source>
</reference>
<organism evidence="3 4">
    <name type="scientific">Streptosporangium canum</name>
    <dbReference type="NCBI Taxonomy" id="324952"/>
    <lineage>
        <taxon>Bacteria</taxon>
        <taxon>Bacillati</taxon>
        <taxon>Actinomycetota</taxon>
        <taxon>Actinomycetes</taxon>
        <taxon>Streptosporangiales</taxon>
        <taxon>Streptosporangiaceae</taxon>
        <taxon>Streptosporangium</taxon>
    </lineage>
</organism>
<dbReference type="Pfam" id="PF01471">
    <property type="entry name" value="PG_binding_1"/>
    <property type="match status" value="1"/>
</dbReference>
<dbReference type="SUPFAM" id="SSF47090">
    <property type="entry name" value="PGBD-like"/>
    <property type="match status" value="1"/>
</dbReference>
<dbReference type="AlphaFoldDB" id="A0A1I3RK39"/>
<dbReference type="InterPro" id="IPR002477">
    <property type="entry name" value="Peptidoglycan-bd-like"/>
</dbReference>
<proteinExistence type="predicted"/>
<dbReference type="RefSeq" id="WP_093887705.1">
    <property type="nucleotide sequence ID" value="NZ_FOQY01000009.1"/>
</dbReference>
<evidence type="ECO:0000256" key="1">
    <source>
        <dbReference type="SAM" id="SignalP"/>
    </source>
</evidence>
<dbReference type="EMBL" id="FOQY01000009">
    <property type="protein sequence ID" value="SFJ46963.1"/>
    <property type="molecule type" value="Genomic_DNA"/>
</dbReference>
<dbReference type="InterPro" id="IPR036365">
    <property type="entry name" value="PGBD-like_sf"/>
</dbReference>
<gene>
    <name evidence="3" type="ORF">SAMN05216275_10980</name>
</gene>
<evidence type="ECO:0000313" key="3">
    <source>
        <dbReference type="EMBL" id="SFJ46963.1"/>
    </source>
</evidence>
<dbReference type="Gene3D" id="1.10.101.10">
    <property type="entry name" value="PGBD-like superfamily/PGBD"/>
    <property type="match status" value="1"/>
</dbReference>
<evidence type="ECO:0000313" key="4">
    <source>
        <dbReference type="Proteomes" id="UP000199111"/>
    </source>
</evidence>